<dbReference type="GO" id="GO:0016853">
    <property type="term" value="F:isomerase activity"/>
    <property type="evidence" value="ECO:0007669"/>
    <property type="project" value="UniProtKB-KW"/>
</dbReference>
<protein>
    <submittedName>
        <fullName evidence="2">Ketosteroid isomerase-like protein</fullName>
    </submittedName>
</protein>
<dbReference type="SUPFAM" id="SSF54427">
    <property type="entry name" value="NTF2-like"/>
    <property type="match status" value="1"/>
</dbReference>
<evidence type="ECO:0000313" key="3">
    <source>
        <dbReference type="Proteomes" id="UP000319213"/>
    </source>
</evidence>
<sequence>MHPVITAFYRALQEADVEALVRLLHPEFEGRVAPGMPYGVGGVHRGPEDMLVNVWGVIARHYRTAPYAESCVAGPDGTFVVTGRYRGTAVATGRPYEAEFAHVLRLRDDRIVALHQYTDTAKWHEALAA</sequence>
<proteinExistence type="predicted"/>
<dbReference type="PANTHER" id="PTHR41252:SF1">
    <property type="entry name" value="BLR2505 PROTEIN"/>
    <property type="match status" value="1"/>
</dbReference>
<gene>
    <name evidence="2" type="ORF">FHX40_4889</name>
</gene>
<dbReference type="Pfam" id="PF12680">
    <property type="entry name" value="SnoaL_2"/>
    <property type="match status" value="1"/>
</dbReference>
<name>A0A543IQ77_9ACTN</name>
<evidence type="ECO:0000259" key="1">
    <source>
        <dbReference type="Pfam" id="PF12680"/>
    </source>
</evidence>
<dbReference type="RefSeq" id="WP_142262260.1">
    <property type="nucleotide sequence ID" value="NZ_BMPV01000002.1"/>
</dbReference>
<dbReference type="PANTHER" id="PTHR41252">
    <property type="entry name" value="BLR2505 PROTEIN"/>
    <property type="match status" value="1"/>
</dbReference>
<dbReference type="Proteomes" id="UP000319213">
    <property type="component" value="Unassembled WGS sequence"/>
</dbReference>
<feature type="domain" description="SnoaL-like" evidence="1">
    <location>
        <begin position="6"/>
        <end position="113"/>
    </location>
</feature>
<accession>A0A543IQ77</accession>
<dbReference type="InterPro" id="IPR037401">
    <property type="entry name" value="SnoaL-like"/>
</dbReference>
<reference evidence="2 3" key="1">
    <citation type="submission" date="2019-06" db="EMBL/GenBank/DDBJ databases">
        <title>Sequencing the genomes of 1000 actinobacteria strains.</title>
        <authorList>
            <person name="Klenk H.-P."/>
        </authorList>
    </citation>
    <scope>NUCLEOTIDE SEQUENCE [LARGE SCALE GENOMIC DNA]</scope>
    <source>
        <strain evidence="2 3">DSM 43186</strain>
    </source>
</reference>
<dbReference type="EMBL" id="VFPQ01000002">
    <property type="protein sequence ID" value="TQM72733.1"/>
    <property type="molecule type" value="Genomic_DNA"/>
</dbReference>
<dbReference type="OrthoDB" id="9781757at2"/>
<keyword evidence="3" id="KW-1185">Reference proteome</keyword>
<organism evidence="2 3">
    <name type="scientific">Thermopolyspora flexuosa</name>
    <dbReference type="NCBI Taxonomy" id="103836"/>
    <lineage>
        <taxon>Bacteria</taxon>
        <taxon>Bacillati</taxon>
        <taxon>Actinomycetota</taxon>
        <taxon>Actinomycetes</taxon>
        <taxon>Streptosporangiales</taxon>
        <taxon>Streptosporangiaceae</taxon>
        <taxon>Thermopolyspora</taxon>
    </lineage>
</organism>
<evidence type="ECO:0000313" key="2">
    <source>
        <dbReference type="EMBL" id="TQM72733.1"/>
    </source>
</evidence>
<dbReference type="Gene3D" id="3.10.450.50">
    <property type="match status" value="1"/>
</dbReference>
<dbReference type="InterPro" id="IPR032710">
    <property type="entry name" value="NTF2-like_dom_sf"/>
</dbReference>
<dbReference type="AlphaFoldDB" id="A0A543IQ77"/>
<keyword evidence="2" id="KW-0413">Isomerase</keyword>
<comment type="caution">
    <text evidence="2">The sequence shown here is derived from an EMBL/GenBank/DDBJ whole genome shotgun (WGS) entry which is preliminary data.</text>
</comment>